<name>A0A385PZ43_9FIRM</name>
<organism evidence="1 2">
    <name type="scientific">Lachnoanaerobaculum umeaense</name>
    <dbReference type="NCBI Taxonomy" id="617123"/>
    <lineage>
        <taxon>Bacteria</taxon>
        <taxon>Bacillati</taxon>
        <taxon>Bacillota</taxon>
        <taxon>Clostridia</taxon>
        <taxon>Lachnospirales</taxon>
        <taxon>Lachnospiraceae</taxon>
        <taxon>Lachnoanaerobaculum</taxon>
    </lineage>
</organism>
<evidence type="ECO:0000313" key="2">
    <source>
        <dbReference type="Proteomes" id="UP000265562"/>
    </source>
</evidence>
<dbReference type="RefSeq" id="WP_111525364.1">
    <property type="nucleotide sequence ID" value="NZ_CP032364.1"/>
</dbReference>
<protein>
    <submittedName>
        <fullName evidence="1">Uncharacterized protein</fullName>
    </submittedName>
</protein>
<reference evidence="1 2" key="1">
    <citation type="submission" date="2018-09" db="EMBL/GenBank/DDBJ databases">
        <title>Genome sequencing of Lachnoanaerobaculum umeaense DSM 23576.</title>
        <authorList>
            <person name="Kook J.-K."/>
            <person name="Park S.-N."/>
            <person name="Lim Y.K."/>
        </authorList>
    </citation>
    <scope>NUCLEOTIDE SEQUENCE [LARGE SCALE GENOMIC DNA]</scope>
    <source>
        <strain evidence="2">DSM 23576 \ CCUG 58757</strain>
    </source>
</reference>
<gene>
    <name evidence="1" type="ORF">D4A81_04565</name>
</gene>
<dbReference type="EMBL" id="CP032364">
    <property type="protein sequence ID" value="AYA99272.1"/>
    <property type="molecule type" value="Genomic_DNA"/>
</dbReference>
<dbReference type="KEGG" id="lua:D4A81_04565"/>
<sequence length="578" mass="68175">MKPYYKQLFYIGIAFITLVIASFFLFQIENQSARFKIYPEFLGGRAGVMKDMAMAIIVFVLYLFCLSIWWNSIRIRVIQIGVRMYLFMIHAIMLFYIIHFFLIIGIYDTNILLLRISGYFVSIPFFFIPIFGYYASLYLGKESVKFTWKEYILLIPAIIFTILFLSSEAHELLFIKIPGEKQPNLQFHTTILTGFVFVWIFIMETMKSWHIYKISGGAKRLKFFRMLPFFIVLMDGLYILPMYINSLVVQYEVIEGMCSFFLMEILVWESCIAMGMVQVNSYHKEVFDISTVSMQITDDNGDLFRVSRGAKPISKEDFVDLKKYDVIYENNVIEKHISKLSTGYLIWQKDVRELNYYIHELEEIQKKLHNEYEIKRLENDVTIEQAKIKERERIYNVLRMRLSSQSEFVREKLKELYGKKQSDLKDNLGKIILAVTYIKRYGNLYLLTENSEYIYVAELKLCFAEIKQALDELNITTDLVFNIPENENILSSFCLECCNIWQHAIEYLDFKMSEVLFLINPNGMGNNRGLYFIISIIKGMDMCGKSFVEYINNKIGRNDFLVYETSEGLVIELEYIYS</sequence>
<accession>A0A385PZ43</accession>
<dbReference type="AlphaFoldDB" id="A0A385PZ43"/>
<proteinExistence type="predicted"/>
<evidence type="ECO:0000313" key="1">
    <source>
        <dbReference type="EMBL" id="AYA99272.1"/>
    </source>
</evidence>
<dbReference type="OrthoDB" id="3196489at2"/>
<keyword evidence="2" id="KW-1185">Reference proteome</keyword>
<dbReference type="Proteomes" id="UP000265562">
    <property type="component" value="Chromosome"/>
</dbReference>